<dbReference type="EMBL" id="JACRSY010000004">
    <property type="protein sequence ID" value="MBC8578572.1"/>
    <property type="molecule type" value="Genomic_DNA"/>
</dbReference>
<evidence type="ECO:0000256" key="5">
    <source>
        <dbReference type="ARBA" id="ARBA00004676"/>
    </source>
</evidence>
<dbReference type="GO" id="GO:0005829">
    <property type="term" value="C:cytosol"/>
    <property type="evidence" value="ECO:0007669"/>
    <property type="project" value="TreeGrafter"/>
</dbReference>
<evidence type="ECO:0000256" key="9">
    <source>
        <dbReference type="ARBA" id="ARBA00022679"/>
    </source>
</evidence>
<protein>
    <recommendedName>
        <fullName evidence="16">Hypoxanthine phosphoribosyltransferase</fullName>
        <ecNumber evidence="16">2.4.2.8</ecNumber>
    </recommendedName>
</protein>
<evidence type="ECO:0000256" key="2">
    <source>
        <dbReference type="ARBA" id="ARBA00002049"/>
    </source>
</evidence>
<dbReference type="Gene3D" id="3.40.50.2020">
    <property type="match status" value="1"/>
</dbReference>
<gene>
    <name evidence="18" type="primary">hpt</name>
    <name evidence="18" type="ORF">H8718_03390</name>
</gene>
<keyword evidence="13 16" id="KW-0460">Magnesium</keyword>
<dbReference type="GO" id="GO:0046100">
    <property type="term" value="P:hypoxanthine metabolic process"/>
    <property type="evidence" value="ECO:0007669"/>
    <property type="project" value="TreeGrafter"/>
</dbReference>
<keyword evidence="7 16" id="KW-0963">Cytoplasm</keyword>
<dbReference type="GO" id="GO:0032264">
    <property type="term" value="P:IMP salvage"/>
    <property type="evidence" value="ECO:0007669"/>
    <property type="project" value="TreeGrafter"/>
</dbReference>
<dbReference type="CDD" id="cd06223">
    <property type="entry name" value="PRTases_typeI"/>
    <property type="match status" value="1"/>
</dbReference>
<evidence type="ECO:0000256" key="16">
    <source>
        <dbReference type="RuleBase" id="RU364099"/>
    </source>
</evidence>
<keyword evidence="12 16" id="KW-0547">Nucleotide-binding</keyword>
<comment type="caution">
    <text evidence="18">The sequence shown here is derived from an EMBL/GenBank/DDBJ whole genome shotgun (WGS) entry which is preliminary data.</text>
</comment>
<evidence type="ECO:0000256" key="7">
    <source>
        <dbReference type="ARBA" id="ARBA00022490"/>
    </source>
</evidence>
<dbReference type="AlphaFoldDB" id="A0A926ICC6"/>
<comment type="pathway">
    <text evidence="5">Purine metabolism; GMP biosynthesis via salvage pathway; GMP from guanine: step 1/1.</text>
</comment>
<comment type="pathway">
    <text evidence="4 16">Purine metabolism; IMP biosynthesis via salvage pathway; IMP from hypoxanthine: step 1/1.</text>
</comment>
<name>A0A926ICC6_9FIRM</name>
<keyword evidence="9 16" id="KW-0808">Transferase</keyword>
<reference evidence="18" key="1">
    <citation type="submission" date="2020-08" db="EMBL/GenBank/DDBJ databases">
        <title>Genome public.</title>
        <authorList>
            <person name="Liu C."/>
            <person name="Sun Q."/>
        </authorList>
    </citation>
    <scope>NUCLEOTIDE SEQUENCE</scope>
    <source>
        <strain evidence="18">NSJ-12</strain>
    </source>
</reference>
<accession>A0A926ICC6</accession>
<evidence type="ECO:0000256" key="15">
    <source>
        <dbReference type="ARBA" id="ARBA00049402"/>
    </source>
</evidence>
<dbReference type="GO" id="GO:0000287">
    <property type="term" value="F:magnesium ion binding"/>
    <property type="evidence" value="ECO:0007669"/>
    <property type="project" value="TreeGrafter"/>
</dbReference>
<evidence type="ECO:0000256" key="14">
    <source>
        <dbReference type="ARBA" id="ARBA00048811"/>
    </source>
</evidence>
<dbReference type="GO" id="GO:0052657">
    <property type="term" value="F:guanine phosphoribosyltransferase activity"/>
    <property type="evidence" value="ECO:0007669"/>
    <property type="project" value="UniProtKB-ARBA"/>
</dbReference>
<comment type="function">
    <text evidence="2">Purine salvage pathway enzyme that catalyzes the transfer of the ribosyl-5-phosphate group from 5-phospho-alpha-D-ribose 1-diphosphate (PRPP) to the N9 position of the 6-oxopurines hypoxanthine and guanine to form the corresponding ribonucleotides IMP (inosine 5'-monophosphate) and GMP (guanosine 5'-monophosphate), with the release of PPi.</text>
</comment>
<organism evidence="18 19">
    <name type="scientific">Zhenhengia yiwuensis</name>
    <dbReference type="NCBI Taxonomy" id="2763666"/>
    <lineage>
        <taxon>Bacteria</taxon>
        <taxon>Bacillati</taxon>
        <taxon>Bacillota</taxon>
        <taxon>Clostridia</taxon>
        <taxon>Lachnospirales</taxon>
        <taxon>Lachnospiraceae</taxon>
        <taxon>Zhenhengia</taxon>
    </lineage>
</organism>
<keyword evidence="11 16" id="KW-0660">Purine salvage</keyword>
<dbReference type="NCBIfam" id="TIGR01203">
    <property type="entry name" value="HGPRTase"/>
    <property type="match status" value="1"/>
</dbReference>
<evidence type="ECO:0000256" key="8">
    <source>
        <dbReference type="ARBA" id="ARBA00022676"/>
    </source>
</evidence>
<dbReference type="Proteomes" id="UP000655830">
    <property type="component" value="Unassembled WGS sequence"/>
</dbReference>
<comment type="similarity">
    <text evidence="6 16">Belongs to the purine/pyrimidine phosphoribosyltransferase family.</text>
</comment>
<dbReference type="GO" id="GO:0004422">
    <property type="term" value="F:hypoxanthine phosphoribosyltransferase activity"/>
    <property type="evidence" value="ECO:0007669"/>
    <property type="project" value="InterPro"/>
</dbReference>
<evidence type="ECO:0000256" key="11">
    <source>
        <dbReference type="ARBA" id="ARBA00022726"/>
    </source>
</evidence>
<dbReference type="EC" id="2.4.2.8" evidence="16"/>
<dbReference type="PANTHER" id="PTHR43340:SF1">
    <property type="entry name" value="HYPOXANTHINE PHOSPHORIBOSYLTRANSFERASE"/>
    <property type="match status" value="1"/>
</dbReference>
<proteinExistence type="inferred from homology"/>
<comment type="cofactor">
    <cofactor evidence="1 16">
        <name>Mg(2+)</name>
        <dbReference type="ChEBI" id="CHEBI:18420"/>
    </cofactor>
</comment>
<dbReference type="InterPro" id="IPR029057">
    <property type="entry name" value="PRTase-like"/>
</dbReference>
<dbReference type="PANTHER" id="PTHR43340">
    <property type="entry name" value="HYPOXANTHINE-GUANINE PHOSPHORIBOSYLTRANSFERASE"/>
    <property type="match status" value="1"/>
</dbReference>
<dbReference type="FunFam" id="3.40.50.2020:FF:000006">
    <property type="entry name" value="Hypoxanthine phosphoribosyltransferase"/>
    <property type="match status" value="1"/>
</dbReference>
<dbReference type="Pfam" id="PF00156">
    <property type="entry name" value="Pribosyltran"/>
    <property type="match status" value="1"/>
</dbReference>
<dbReference type="GO" id="GO:0000166">
    <property type="term" value="F:nucleotide binding"/>
    <property type="evidence" value="ECO:0007669"/>
    <property type="project" value="UniProtKB-KW"/>
</dbReference>
<sequence>MLKLETLISEQDIQRRIEELGAQISKDYDGKEIIMLCVLKGGVMFMTDLAKRVTVPMKMEFMAVSSYGDEYKSSGIVKILKDLDEPIDGKHVLIVEDIIDSGRTLSYLKNILEGRNPSSVKICTLLDKPDQRVVDVEVDYVGFTIPDSFVIGYGLDYHQFYRNLPYIAVNKGE</sequence>
<dbReference type="RefSeq" id="WP_177670276.1">
    <property type="nucleotide sequence ID" value="NZ_JACRSY010000004.1"/>
</dbReference>
<dbReference type="InterPro" id="IPR005904">
    <property type="entry name" value="Hxn_phspho_trans"/>
</dbReference>
<evidence type="ECO:0000256" key="6">
    <source>
        <dbReference type="ARBA" id="ARBA00008391"/>
    </source>
</evidence>
<dbReference type="InterPro" id="IPR050408">
    <property type="entry name" value="HGPRT"/>
</dbReference>
<keyword evidence="8 16" id="KW-0328">Glycosyltransferase</keyword>
<dbReference type="GO" id="GO:0006178">
    <property type="term" value="P:guanine salvage"/>
    <property type="evidence" value="ECO:0007669"/>
    <property type="project" value="TreeGrafter"/>
</dbReference>
<comment type="subcellular location">
    <subcellularLocation>
        <location evidence="3 16">Cytoplasm</location>
    </subcellularLocation>
</comment>
<evidence type="ECO:0000256" key="13">
    <source>
        <dbReference type="ARBA" id="ARBA00022842"/>
    </source>
</evidence>
<evidence type="ECO:0000256" key="4">
    <source>
        <dbReference type="ARBA" id="ARBA00004669"/>
    </source>
</evidence>
<evidence type="ECO:0000313" key="18">
    <source>
        <dbReference type="EMBL" id="MBC8578572.1"/>
    </source>
</evidence>
<dbReference type="GO" id="GO:0006166">
    <property type="term" value="P:purine ribonucleoside salvage"/>
    <property type="evidence" value="ECO:0007669"/>
    <property type="project" value="UniProtKB-KW"/>
</dbReference>
<comment type="catalytic activity">
    <reaction evidence="15">
        <text>IMP + diphosphate = hypoxanthine + 5-phospho-alpha-D-ribose 1-diphosphate</text>
        <dbReference type="Rhea" id="RHEA:17973"/>
        <dbReference type="ChEBI" id="CHEBI:17368"/>
        <dbReference type="ChEBI" id="CHEBI:33019"/>
        <dbReference type="ChEBI" id="CHEBI:58017"/>
        <dbReference type="ChEBI" id="CHEBI:58053"/>
        <dbReference type="EC" id="2.4.2.8"/>
    </reaction>
    <physiologicalReaction direction="right-to-left" evidence="15">
        <dbReference type="Rhea" id="RHEA:17975"/>
    </physiologicalReaction>
</comment>
<keyword evidence="19" id="KW-1185">Reference proteome</keyword>
<dbReference type="GO" id="GO:0032263">
    <property type="term" value="P:GMP salvage"/>
    <property type="evidence" value="ECO:0007669"/>
    <property type="project" value="TreeGrafter"/>
</dbReference>
<keyword evidence="10 16" id="KW-0479">Metal-binding</keyword>
<evidence type="ECO:0000313" key="19">
    <source>
        <dbReference type="Proteomes" id="UP000655830"/>
    </source>
</evidence>
<dbReference type="SUPFAM" id="SSF53271">
    <property type="entry name" value="PRTase-like"/>
    <property type="match status" value="1"/>
</dbReference>
<feature type="domain" description="Phosphoribosyltransferase" evidence="17">
    <location>
        <begin position="11"/>
        <end position="157"/>
    </location>
</feature>
<evidence type="ECO:0000259" key="17">
    <source>
        <dbReference type="Pfam" id="PF00156"/>
    </source>
</evidence>
<dbReference type="InterPro" id="IPR000836">
    <property type="entry name" value="PRTase_dom"/>
</dbReference>
<evidence type="ECO:0000256" key="12">
    <source>
        <dbReference type="ARBA" id="ARBA00022741"/>
    </source>
</evidence>
<evidence type="ECO:0000256" key="10">
    <source>
        <dbReference type="ARBA" id="ARBA00022723"/>
    </source>
</evidence>
<evidence type="ECO:0000256" key="1">
    <source>
        <dbReference type="ARBA" id="ARBA00001946"/>
    </source>
</evidence>
<evidence type="ECO:0000256" key="3">
    <source>
        <dbReference type="ARBA" id="ARBA00004496"/>
    </source>
</evidence>
<comment type="catalytic activity">
    <reaction evidence="14">
        <text>GMP + diphosphate = guanine + 5-phospho-alpha-D-ribose 1-diphosphate</text>
        <dbReference type="Rhea" id="RHEA:25424"/>
        <dbReference type="ChEBI" id="CHEBI:16235"/>
        <dbReference type="ChEBI" id="CHEBI:33019"/>
        <dbReference type="ChEBI" id="CHEBI:58017"/>
        <dbReference type="ChEBI" id="CHEBI:58115"/>
        <dbReference type="EC" id="2.4.2.8"/>
    </reaction>
    <physiologicalReaction direction="right-to-left" evidence="14">
        <dbReference type="Rhea" id="RHEA:25426"/>
    </physiologicalReaction>
</comment>